<evidence type="ECO:0008006" key="3">
    <source>
        <dbReference type="Google" id="ProtNLM"/>
    </source>
</evidence>
<sequence>MLSNRIRGAAGVLAAGAVAAHLVSTVLQNTPDSYNQDLRQFTGGWPIPGWRFFAPNPGVQNVHLLVRDARAGDAQPSPWRDVTPKVPHGWTQVIWNPASRGPKALFDAMQQLSVMSMNQAGFSWATQSVPYQLVFSASRASAADDAQALQFLLMNVFPSAPPESRMKPILTSEWIPLDSASEHKETAG</sequence>
<reference evidence="1 2" key="1">
    <citation type="submission" date="2023-03" db="EMBL/GenBank/DDBJ databases">
        <title>Isolation and description of six Streptomyces strains from soil environments, able to metabolize different microbial glucans.</title>
        <authorList>
            <person name="Widen T."/>
            <person name="Larsbrink J."/>
        </authorList>
    </citation>
    <scope>NUCLEOTIDE SEQUENCE [LARGE SCALE GENOMIC DNA]</scope>
    <source>
        <strain evidence="1 2">Alt2</strain>
    </source>
</reference>
<accession>A0ABY9IKD7</accession>
<evidence type="ECO:0000313" key="1">
    <source>
        <dbReference type="EMBL" id="WLQ55745.1"/>
    </source>
</evidence>
<protein>
    <recommendedName>
        <fullName evidence="3">Secreted protein</fullName>
    </recommendedName>
</protein>
<dbReference type="Proteomes" id="UP001235744">
    <property type="component" value="Chromosome"/>
</dbReference>
<dbReference type="EMBL" id="CP120988">
    <property type="protein sequence ID" value="WLQ55745.1"/>
    <property type="molecule type" value="Genomic_DNA"/>
</dbReference>
<gene>
    <name evidence="1" type="ORF">P8A19_09930</name>
</gene>
<name>A0ABY9IKD7_9ACTN</name>
<keyword evidence="2" id="KW-1185">Reference proteome</keyword>
<organism evidence="1 2">
    <name type="scientific">Streptomyces poriferorum</name>
    <dbReference type="NCBI Taxonomy" id="2798799"/>
    <lineage>
        <taxon>Bacteria</taxon>
        <taxon>Bacillati</taxon>
        <taxon>Actinomycetota</taxon>
        <taxon>Actinomycetes</taxon>
        <taxon>Kitasatosporales</taxon>
        <taxon>Streptomycetaceae</taxon>
        <taxon>Streptomyces</taxon>
    </lineage>
</organism>
<evidence type="ECO:0000313" key="2">
    <source>
        <dbReference type="Proteomes" id="UP001235744"/>
    </source>
</evidence>
<proteinExistence type="predicted"/>
<dbReference type="RefSeq" id="WP_219567372.1">
    <property type="nucleotide sequence ID" value="NZ_CP120988.1"/>
</dbReference>